<dbReference type="Proteomes" id="UP000245839">
    <property type="component" value="Unassembled WGS sequence"/>
</dbReference>
<dbReference type="OrthoDB" id="8114194at2"/>
<proteinExistence type="predicted"/>
<dbReference type="RefSeq" id="WP_109566048.1">
    <property type="nucleotide sequence ID" value="NZ_QGDJ01000015.1"/>
</dbReference>
<keyword evidence="1" id="KW-1133">Transmembrane helix</keyword>
<evidence type="ECO:0000313" key="3">
    <source>
        <dbReference type="EMBL" id="SSA50682.1"/>
    </source>
</evidence>
<organism evidence="3 5">
    <name type="scientific">Jannaschia seohaensis</name>
    <dbReference type="NCBI Taxonomy" id="475081"/>
    <lineage>
        <taxon>Bacteria</taxon>
        <taxon>Pseudomonadati</taxon>
        <taxon>Pseudomonadota</taxon>
        <taxon>Alphaproteobacteria</taxon>
        <taxon>Rhodobacterales</taxon>
        <taxon>Roseobacteraceae</taxon>
        <taxon>Jannaschia</taxon>
    </lineage>
</organism>
<accession>A0A2Y9C313</accession>
<dbReference type="Proteomes" id="UP000251571">
    <property type="component" value="Unassembled WGS sequence"/>
</dbReference>
<dbReference type="PANTHER" id="PTHR32309">
    <property type="entry name" value="TYROSINE-PROTEIN KINASE"/>
    <property type="match status" value="1"/>
</dbReference>
<evidence type="ECO:0000313" key="5">
    <source>
        <dbReference type="Proteomes" id="UP000251571"/>
    </source>
</evidence>
<dbReference type="EMBL" id="UETC01000015">
    <property type="protein sequence ID" value="SSA50682.1"/>
    <property type="molecule type" value="Genomic_DNA"/>
</dbReference>
<evidence type="ECO:0000313" key="2">
    <source>
        <dbReference type="EMBL" id="PWJ12874.1"/>
    </source>
</evidence>
<gene>
    <name evidence="2" type="ORF">BCF38_11510</name>
    <name evidence="3" type="ORF">SAMN05421539_11510</name>
</gene>
<keyword evidence="4" id="KW-1185">Reference proteome</keyword>
<keyword evidence="1" id="KW-0472">Membrane</keyword>
<dbReference type="AlphaFoldDB" id="A0A2Y9C313"/>
<evidence type="ECO:0000313" key="4">
    <source>
        <dbReference type="Proteomes" id="UP000245839"/>
    </source>
</evidence>
<name>A0A2Y9C313_9RHOB</name>
<feature type="transmembrane region" description="Helical" evidence="1">
    <location>
        <begin position="424"/>
        <end position="444"/>
    </location>
</feature>
<dbReference type="InterPro" id="IPR050445">
    <property type="entry name" value="Bact_polysacc_biosynth/exp"/>
</dbReference>
<keyword evidence="1" id="KW-0812">Transmembrane</keyword>
<feature type="transmembrane region" description="Helical" evidence="1">
    <location>
        <begin position="483"/>
        <end position="503"/>
    </location>
</feature>
<evidence type="ECO:0000256" key="1">
    <source>
        <dbReference type="SAM" id="Phobius"/>
    </source>
</evidence>
<reference evidence="3 5" key="1">
    <citation type="submission" date="2016-10" db="EMBL/GenBank/DDBJ databases">
        <authorList>
            <person name="Cai Z."/>
        </authorList>
    </citation>
    <scope>NUCLEOTIDE SEQUENCE [LARGE SCALE GENOMIC DNA]</scope>
    <source>
        <strain evidence="3 5">DSM 25227</strain>
    </source>
</reference>
<reference evidence="2 4" key="2">
    <citation type="submission" date="2018-03" db="EMBL/GenBank/DDBJ databases">
        <title>Genomic Encyclopedia of Archaeal and Bacterial Type Strains, Phase II (KMG-II): from individual species to whole genera.</title>
        <authorList>
            <person name="Goeker M."/>
        </authorList>
    </citation>
    <scope>NUCLEOTIDE SEQUENCE [LARGE SCALE GENOMIC DNA]</scope>
    <source>
        <strain evidence="2 4">DSM 25227</strain>
    </source>
</reference>
<sequence length="524" mass="57643">MNADLRFYARLLLRRLPVMALLFLLCTAMGVVLALRLPAVYAASARLLVEAPQISEELAQSSVQIAATEEIEIIRQQLMTRANLIDIARNLSVFEEIGRMSPDEIVEEMRDNTDIRATGGPSRGVAQPTIVNVTFNAREGRIAAAVVNEYITRITSANVRNRTDAAGDTLSFFEQEVERLDRELSTRLERISAFQREHVDALPDGQAYRLDRQSLLQERLAGLGRDITGLEEQRARLTDLFETTGQAAGMQSAQPALSPEAARVAELEAELDEALTVFSETNPRVVQLQGRLERAREALADSRIAAETGEAQTAPAEDPQTTLFNLQMAEIDARVAQLRAQIPPIEDELAQLRDAIDETPLNGITLAGLQRDYDNIRQQYDAAVVRLNQASMGERIELSARGQRITLVEAASVPDSPDSPNRPLVAAAGAGLGLVLALGLFVLLELLNSTVRRGADLQAKLGVVPLATIPYLETRRRRIWRRIGRALVMLAVLVGVPAGLWAVDTYYLPLDLLTQRLLDRLGLA</sequence>
<dbReference type="EMBL" id="QGDJ01000015">
    <property type="protein sequence ID" value="PWJ12874.1"/>
    <property type="molecule type" value="Genomic_DNA"/>
</dbReference>
<protein>
    <submittedName>
        <fullName evidence="2">Polysaccharide chain length determinant protein (PEP-CTERM system associated)</fullName>
    </submittedName>
    <submittedName>
        <fullName evidence="3">Polysaccharide chain length determinant protein, PEP-CTERM locus subfamily</fullName>
    </submittedName>
</protein>
<dbReference type="PANTHER" id="PTHR32309:SF31">
    <property type="entry name" value="CAPSULAR EXOPOLYSACCHARIDE FAMILY"/>
    <property type="match status" value="1"/>
</dbReference>